<dbReference type="SMART" id="SM00155">
    <property type="entry name" value="PLDc"/>
    <property type="match status" value="1"/>
</dbReference>
<dbReference type="InterPro" id="IPR025202">
    <property type="entry name" value="PLD-like_dom"/>
</dbReference>
<dbReference type="Pfam" id="PF13091">
    <property type="entry name" value="PLDc_2"/>
    <property type="match status" value="1"/>
</dbReference>
<evidence type="ECO:0000256" key="4">
    <source>
        <dbReference type="ARBA" id="ARBA00022801"/>
    </source>
</evidence>
<evidence type="ECO:0000259" key="9">
    <source>
        <dbReference type="PROSITE" id="PS50222"/>
    </source>
</evidence>
<feature type="domain" description="EF-hand" evidence="9">
    <location>
        <begin position="134"/>
        <end position="169"/>
    </location>
</feature>
<dbReference type="GO" id="GO:0016042">
    <property type="term" value="P:lipid catabolic process"/>
    <property type="evidence" value="ECO:0007669"/>
    <property type="project" value="UniProtKB-KW"/>
</dbReference>
<keyword evidence="5" id="KW-0442">Lipid degradation</keyword>
<evidence type="ECO:0000256" key="3">
    <source>
        <dbReference type="ARBA" id="ARBA00012027"/>
    </source>
</evidence>
<comment type="caution">
    <text evidence="10">The sequence shown here is derived from an EMBL/GenBank/DDBJ whole genome shotgun (WGS) entry which is preliminary data.</text>
</comment>
<keyword evidence="4" id="KW-0378">Hydrolase</keyword>
<evidence type="ECO:0000256" key="7">
    <source>
        <dbReference type="SAM" id="SignalP"/>
    </source>
</evidence>
<dbReference type="GO" id="GO:0016891">
    <property type="term" value="F:RNA endonuclease activity producing 5'-phosphomonoesters, hydrolytic mechanism"/>
    <property type="evidence" value="ECO:0007669"/>
    <property type="project" value="TreeGrafter"/>
</dbReference>
<dbReference type="AlphaFoldDB" id="A0A7C3KFP7"/>
<organism evidence="10">
    <name type="scientific">Oscillatoriales cyanobacterium SpSt-418</name>
    <dbReference type="NCBI Taxonomy" id="2282169"/>
    <lineage>
        <taxon>Bacteria</taxon>
        <taxon>Bacillati</taxon>
        <taxon>Cyanobacteriota</taxon>
        <taxon>Cyanophyceae</taxon>
        <taxon>Oscillatoriophycideae</taxon>
        <taxon>Oscillatoriales</taxon>
    </lineage>
</organism>
<feature type="chain" id="PRO_5028211575" description="phospholipase D" evidence="7">
    <location>
        <begin position="25"/>
        <end position="361"/>
    </location>
</feature>
<dbReference type="EC" id="3.1.4.4" evidence="3"/>
<dbReference type="InterPro" id="IPR051406">
    <property type="entry name" value="PLD_domain"/>
</dbReference>
<dbReference type="PROSITE" id="PS50222">
    <property type="entry name" value="EF_HAND_2"/>
    <property type="match status" value="1"/>
</dbReference>
<dbReference type="PANTHER" id="PTHR43856:SF1">
    <property type="entry name" value="MITOCHONDRIAL CARDIOLIPIN HYDROLASE"/>
    <property type="match status" value="1"/>
</dbReference>
<dbReference type="SUPFAM" id="SSF56024">
    <property type="entry name" value="Phospholipase D/nuclease"/>
    <property type="match status" value="2"/>
</dbReference>
<evidence type="ECO:0000256" key="2">
    <source>
        <dbReference type="ARBA" id="ARBA00008664"/>
    </source>
</evidence>
<name>A0A7C3KFP7_9CYAN</name>
<evidence type="ECO:0000256" key="6">
    <source>
        <dbReference type="ARBA" id="ARBA00023098"/>
    </source>
</evidence>
<evidence type="ECO:0000259" key="8">
    <source>
        <dbReference type="PROSITE" id="PS50035"/>
    </source>
</evidence>
<comment type="catalytic activity">
    <reaction evidence="1">
        <text>a 1,2-diacyl-sn-glycero-3-phosphocholine + H2O = a 1,2-diacyl-sn-glycero-3-phosphate + choline + H(+)</text>
        <dbReference type="Rhea" id="RHEA:14445"/>
        <dbReference type="ChEBI" id="CHEBI:15354"/>
        <dbReference type="ChEBI" id="CHEBI:15377"/>
        <dbReference type="ChEBI" id="CHEBI:15378"/>
        <dbReference type="ChEBI" id="CHEBI:57643"/>
        <dbReference type="ChEBI" id="CHEBI:58608"/>
        <dbReference type="EC" id="3.1.4.4"/>
    </reaction>
</comment>
<evidence type="ECO:0000256" key="5">
    <source>
        <dbReference type="ARBA" id="ARBA00022963"/>
    </source>
</evidence>
<dbReference type="GO" id="GO:0004630">
    <property type="term" value="F:phospholipase D activity"/>
    <property type="evidence" value="ECO:0007669"/>
    <property type="project" value="UniProtKB-EC"/>
</dbReference>
<sequence>MVVVRWFHFSFGLLGLGLTACQQAYPQPLSPPAPLPQAPHIQAYFNQVLSSRYTDPYRQQERPGDDFEQILINAIASAQTSIDVAVQEFRLPRVAQALRDRQQAGVQIRVILENTYSQPYSAYLPEQIAQLPEREKNRYDEAIRLIDQDGDGQLSPTEITERDALIVLDQADIPRIDDTADGSAGSNLMHHKFMVVDGKTVISTSANWTMSDVHGDLKTAKSRGNANNLLQVENSELAAAFTNEFNLMWGDGPGRRPDSRFGTKKPYRSAQLVKVDDVLVQVQFSPSSRAIPWQYTTNGLIGRTLQRAKESINFALFVFSDQQLVNRMEPLHQSGVEIRALIEPGFAFRPYRTHLGSWKMG</sequence>
<dbReference type="PROSITE" id="PS50035">
    <property type="entry name" value="PLD"/>
    <property type="match status" value="1"/>
</dbReference>
<evidence type="ECO:0000313" key="10">
    <source>
        <dbReference type="EMBL" id="HFM99949.1"/>
    </source>
</evidence>
<accession>A0A7C3KFP7</accession>
<dbReference type="EMBL" id="DSRU01000278">
    <property type="protein sequence ID" value="HFM99949.1"/>
    <property type="molecule type" value="Genomic_DNA"/>
</dbReference>
<gene>
    <name evidence="10" type="ORF">ENR64_19770</name>
</gene>
<feature type="domain" description="PLD phosphodiesterase" evidence="8">
    <location>
        <begin position="185"/>
        <end position="212"/>
    </location>
</feature>
<dbReference type="InterPro" id="IPR002048">
    <property type="entry name" value="EF_hand_dom"/>
</dbReference>
<dbReference type="InterPro" id="IPR001736">
    <property type="entry name" value="PLipase_D/transphosphatidylase"/>
</dbReference>
<evidence type="ECO:0000256" key="1">
    <source>
        <dbReference type="ARBA" id="ARBA00000798"/>
    </source>
</evidence>
<dbReference type="InterPro" id="IPR018247">
    <property type="entry name" value="EF_Hand_1_Ca_BS"/>
</dbReference>
<reference evidence="10" key="1">
    <citation type="journal article" date="2020" name="mSystems">
        <title>Genome- and Community-Level Interaction Insights into Carbon Utilization and Element Cycling Functions of Hydrothermarchaeota in Hydrothermal Sediment.</title>
        <authorList>
            <person name="Zhou Z."/>
            <person name="Liu Y."/>
            <person name="Xu W."/>
            <person name="Pan J."/>
            <person name="Luo Z.H."/>
            <person name="Li M."/>
        </authorList>
    </citation>
    <scope>NUCLEOTIDE SEQUENCE [LARGE SCALE GENOMIC DNA]</scope>
    <source>
        <strain evidence="10">SpSt-418</strain>
    </source>
</reference>
<proteinExistence type="inferred from homology"/>
<dbReference type="PROSITE" id="PS51257">
    <property type="entry name" value="PROKAR_LIPOPROTEIN"/>
    <property type="match status" value="1"/>
</dbReference>
<dbReference type="Gene3D" id="3.30.870.10">
    <property type="entry name" value="Endonuclease Chain A"/>
    <property type="match status" value="1"/>
</dbReference>
<keyword evidence="7" id="KW-0732">Signal</keyword>
<dbReference type="GO" id="GO:0005509">
    <property type="term" value="F:calcium ion binding"/>
    <property type="evidence" value="ECO:0007669"/>
    <property type="project" value="InterPro"/>
</dbReference>
<dbReference type="PROSITE" id="PS00018">
    <property type="entry name" value="EF_HAND_1"/>
    <property type="match status" value="1"/>
</dbReference>
<dbReference type="CDD" id="cd09116">
    <property type="entry name" value="PLDc_Nuc_like"/>
    <property type="match status" value="1"/>
</dbReference>
<comment type="similarity">
    <text evidence="2">Belongs to the phospholipase D family.</text>
</comment>
<dbReference type="GO" id="GO:0006793">
    <property type="term" value="P:phosphorus metabolic process"/>
    <property type="evidence" value="ECO:0007669"/>
    <property type="project" value="UniProtKB-ARBA"/>
</dbReference>
<dbReference type="PANTHER" id="PTHR43856">
    <property type="entry name" value="CARDIOLIPIN HYDROLASE"/>
    <property type="match status" value="1"/>
</dbReference>
<protein>
    <recommendedName>
        <fullName evidence="3">phospholipase D</fullName>
        <ecNumber evidence="3">3.1.4.4</ecNumber>
    </recommendedName>
</protein>
<feature type="signal peptide" evidence="7">
    <location>
        <begin position="1"/>
        <end position="24"/>
    </location>
</feature>
<keyword evidence="6" id="KW-0443">Lipid metabolism</keyword>